<name>A0AAV7KS64_PLEWA</name>
<comment type="caution">
    <text evidence="2">The sequence shown here is derived from an EMBL/GenBank/DDBJ whole genome shotgun (WGS) entry which is preliminary data.</text>
</comment>
<proteinExistence type="predicted"/>
<organism evidence="2 3">
    <name type="scientific">Pleurodeles waltl</name>
    <name type="common">Iberian ribbed newt</name>
    <dbReference type="NCBI Taxonomy" id="8319"/>
    <lineage>
        <taxon>Eukaryota</taxon>
        <taxon>Metazoa</taxon>
        <taxon>Chordata</taxon>
        <taxon>Craniata</taxon>
        <taxon>Vertebrata</taxon>
        <taxon>Euteleostomi</taxon>
        <taxon>Amphibia</taxon>
        <taxon>Batrachia</taxon>
        <taxon>Caudata</taxon>
        <taxon>Salamandroidea</taxon>
        <taxon>Salamandridae</taxon>
        <taxon>Pleurodelinae</taxon>
        <taxon>Pleurodeles</taxon>
    </lineage>
</organism>
<evidence type="ECO:0000313" key="3">
    <source>
        <dbReference type="Proteomes" id="UP001066276"/>
    </source>
</evidence>
<dbReference type="EMBL" id="JANPWB010000016">
    <property type="protein sequence ID" value="KAJ1081074.1"/>
    <property type="molecule type" value="Genomic_DNA"/>
</dbReference>
<feature type="compositionally biased region" description="Low complexity" evidence="1">
    <location>
        <begin position="61"/>
        <end position="75"/>
    </location>
</feature>
<evidence type="ECO:0000313" key="2">
    <source>
        <dbReference type="EMBL" id="KAJ1081074.1"/>
    </source>
</evidence>
<reference evidence="2" key="1">
    <citation type="journal article" date="2022" name="bioRxiv">
        <title>Sequencing and chromosome-scale assembly of the giantPleurodeles waltlgenome.</title>
        <authorList>
            <person name="Brown T."/>
            <person name="Elewa A."/>
            <person name="Iarovenko S."/>
            <person name="Subramanian E."/>
            <person name="Araus A.J."/>
            <person name="Petzold A."/>
            <person name="Susuki M."/>
            <person name="Suzuki K.-i.T."/>
            <person name="Hayashi T."/>
            <person name="Toyoda A."/>
            <person name="Oliveira C."/>
            <person name="Osipova E."/>
            <person name="Leigh N.D."/>
            <person name="Simon A."/>
            <person name="Yun M.H."/>
        </authorList>
    </citation>
    <scope>NUCLEOTIDE SEQUENCE</scope>
    <source>
        <strain evidence="2">20211129_DDA</strain>
        <tissue evidence="2">Liver</tissue>
    </source>
</reference>
<feature type="region of interest" description="Disordered" evidence="1">
    <location>
        <begin position="40"/>
        <end position="115"/>
    </location>
</feature>
<feature type="region of interest" description="Disordered" evidence="1">
    <location>
        <begin position="1"/>
        <end position="20"/>
    </location>
</feature>
<evidence type="ECO:0000256" key="1">
    <source>
        <dbReference type="SAM" id="MobiDB-lite"/>
    </source>
</evidence>
<dbReference type="Proteomes" id="UP001066276">
    <property type="component" value="Chromosome 12"/>
</dbReference>
<sequence>MCPKTGLQSSRGRFPPPVTINRLCPDAAGAPLGLRRALQVEPGSTTGPQRARTGRSLALHSSAPSGLLLTSPGSSGRRKTAPQGCPGSGARPLPCTTPHSCATPRPKPAGPAHTVAAQLRRGPAQKAGSQPDGLKAAWAPVRLLAGQRSSSVPPSGDG</sequence>
<accession>A0AAV7KS64</accession>
<protein>
    <submittedName>
        <fullName evidence="2">Uncharacterized protein</fullName>
    </submittedName>
</protein>
<keyword evidence="3" id="KW-1185">Reference proteome</keyword>
<feature type="compositionally biased region" description="Polar residues" evidence="1">
    <location>
        <begin position="1"/>
        <end position="11"/>
    </location>
</feature>
<dbReference type="AlphaFoldDB" id="A0AAV7KS64"/>
<gene>
    <name evidence="2" type="ORF">NDU88_001258</name>
</gene>